<dbReference type="InterPro" id="IPR036928">
    <property type="entry name" value="AS_sf"/>
</dbReference>
<evidence type="ECO:0000313" key="3">
    <source>
        <dbReference type="Proteomes" id="UP001305521"/>
    </source>
</evidence>
<dbReference type="PANTHER" id="PTHR11895">
    <property type="entry name" value="TRANSAMIDASE"/>
    <property type="match status" value="1"/>
</dbReference>
<feature type="domain" description="Amidase" evidence="1">
    <location>
        <begin position="19"/>
        <end position="442"/>
    </location>
</feature>
<evidence type="ECO:0000313" key="2">
    <source>
        <dbReference type="EMBL" id="WPB85119.1"/>
    </source>
</evidence>
<dbReference type="Pfam" id="PF01425">
    <property type="entry name" value="Amidase"/>
    <property type="match status" value="1"/>
</dbReference>
<dbReference type="RefSeq" id="WP_318649084.1">
    <property type="nucleotide sequence ID" value="NZ_CP137852.1"/>
</dbReference>
<accession>A0ABZ0PHJ7</accession>
<protein>
    <submittedName>
        <fullName evidence="2">AtzE family amidohydrolase</fullName>
    </submittedName>
</protein>
<name>A0ABZ0PHJ7_9PROT</name>
<dbReference type="NCBIfam" id="TIGR02715">
    <property type="entry name" value="amido_AtzE"/>
    <property type="match status" value="1"/>
</dbReference>
<reference evidence="2 3" key="1">
    <citation type="submission" date="2023-11" db="EMBL/GenBank/DDBJ databases">
        <title>Arctic aerobic anoxygenic photoheterotroph Sediminicoccus rosea KRV36 adapts its photosynthesis to long days of polar summer.</title>
        <authorList>
            <person name="Tomasch J."/>
            <person name="Kopejtka K."/>
            <person name="Bily T."/>
            <person name="Gardiner A.T."/>
            <person name="Gardian Z."/>
            <person name="Shivaramu S."/>
            <person name="Koblizek M."/>
            <person name="Engelhardt F."/>
            <person name="Kaftan D."/>
        </authorList>
    </citation>
    <scope>NUCLEOTIDE SEQUENCE [LARGE SCALE GENOMIC DNA]</scope>
    <source>
        <strain evidence="2 3">R-30</strain>
    </source>
</reference>
<dbReference type="PANTHER" id="PTHR11895:SF172">
    <property type="entry name" value="GLUTAMYL-TRNA(GLN) AMIDOTRANSFERASE"/>
    <property type="match status" value="1"/>
</dbReference>
<dbReference type="InterPro" id="IPR023631">
    <property type="entry name" value="Amidase_dom"/>
</dbReference>
<dbReference type="InterPro" id="IPR014087">
    <property type="entry name" value="Carboxybiuret_hydro_AtzE"/>
</dbReference>
<keyword evidence="3" id="KW-1185">Reference proteome</keyword>
<dbReference type="SUPFAM" id="SSF75304">
    <property type="entry name" value="Amidase signature (AS) enzymes"/>
    <property type="match status" value="1"/>
</dbReference>
<dbReference type="NCBIfam" id="NF006631">
    <property type="entry name" value="PRK09201.1"/>
    <property type="match status" value="1"/>
</dbReference>
<dbReference type="Gene3D" id="3.90.1300.10">
    <property type="entry name" value="Amidase signature (AS) domain"/>
    <property type="match status" value="1"/>
</dbReference>
<organism evidence="2 3">
    <name type="scientific">Sediminicoccus rosea</name>
    <dbReference type="NCBI Taxonomy" id="1225128"/>
    <lineage>
        <taxon>Bacteria</taxon>
        <taxon>Pseudomonadati</taxon>
        <taxon>Pseudomonadota</taxon>
        <taxon>Alphaproteobacteria</taxon>
        <taxon>Acetobacterales</taxon>
        <taxon>Roseomonadaceae</taxon>
        <taxon>Sediminicoccus</taxon>
    </lineage>
</organism>
<proteinExistence type="predicted"/>
<evidence type="ECO:0000259" key="1">
    <source>
        <dbReference type="Pfam" id="PF01425"/>
    </source>
</evidence>
<sequence>MSASSLAAEIRAGRRRAADVVEERLADIAARDPRFNAFTEVTAARARAEAAAVDAKVAAGQDPGPMAGVPVAVKNLFDLEGITTLAGAKIERDAPAATRDAFLVRRMQAAGAVMLGALNMDEYAYGFTTENAHFGPCHNPHDLTRIAGGSSGGSAAAVAGGLVPITLGSDTNGSIRVPSSLCGIWGLKPTYGRLSRSGGFLFAASFDHLGPFARELADLALAYNTLQGEDPEDPAQHWVGEAPVQLAPGIGDLRIAVAGDHFAQGGHAEAFAAVEAVAKALGATRGVTIPDAALGRAAAFLITMAEGANLHLPNLRTRPQDFDFATRDRFLAGALLPAHWLQQAQRVRAAYRARALRLFDEVDVIIAPATPYVAPKIGQEMIEVDGVMIPVRPNLGVYTQPISCIGLPVIAAPIADPAALGTPGGMPIGVQLIAAPWAEEKLFRVAAALEKLGVCKAPDVKA</sequence>
<dbReference type="InterPro" id="IPR000120">
    <property type="entry name" value="Amidase"/>
</dbReference>
<dbReference type="EMBL" id="CP137852">
    <property type="protein sequence ID" value="WPB85119.1"/>
    <property type="molecule type" value="Genomic_DNA"/>
</dbReference>
<gene>
    <name evidence="2" type="ORF">R9Z33_23895</name>
</gene>
<dbReference type="Proteomes" id="UP001305521">
    <property type="component" value="Chromosome"/>
</dbReference>